<feature type="compositionally biased region" description="Polar residues" evidence="1">
    <location>
        <begin position="1"/>
        <end position="15"/>
    </location>
</feature>
<dbReference type="Proteomes" id="UP000193642">
    <property type="component" value="Unassembled WGS sequence"/>
</dbReference>
<gene>
    <name evidence="2" type="ORF">BCR33DRAFT_713817</name>
</gene>
<feature type="region of interest" description="Disordered" evidence="1">
    <location>
        <begin position="1"/>
        <end position="49"/>
    </location>
</feature>
<comment type="caution">
    <text evidence="2">The sequence shown here is derived from an EMBL/GenBank/DDBJ whole genome shotgun (WGS) entry which is preliminary data.</text>
</comment>
<reference evidence="2 3" key="1">
    <citation type="submission" date="2016-07" db="EMBL/GenBank/DDBJ databases">
        <title>Pervasive Adenine N6-methylation of Active Genes in Fungi.</title>
        <authorList>
            <consortium name="DOE Joint Genome Institute"/>
            <person name="Mondo S.J."/>
            <person name="Dannebaum R.O."/>
            <person name="Kuo R.C."/>
            <person name="Labutti K."/>
            <person name="Haridas S."/>
            <person name="Kuo A."/>
            <person name="Salamov A."/>
            <person name="Ahrendt S.R."/>
            <person name="Lipzen A."/>
            <person name="Sullivan W."/>
            <person name="Andreopoulos W.B."/>
            <person name="Clum A."/>
            <person name="Lindquist E."/>
            <person name="Daum C."/>
            <person name="Ramamoorthy G.K."/>
            <person name="Gryganskyi A."/>
            <person name="Culley D."/>
            <person name="Magnuson J.K."/>
            <person name="James T.Y."/>
            <person name="O'Malley M.A."/>
            <person name="Stajich J.E."/>
            <person name="Spatafora J.W."/>
            <person name="Visel A."/>
            <person name="Grigoriev I.V."/>
        </authorList>
    </citation>
    <scope>NUCLEOTIDE SEQUENCE [LARGE SCALE GENOMIC DNA]</scope>
    <source>
        <strain evidence="2 3">JEL800</strain>
    </source>
</reference>
<dbReference type="OrthoDB" id="2181148at2759"/>
<name>A0A1Y2CT21_9FUNG</name>
<dbReference type="AlphaFoldDB" id="A0A1Y2CT21"/>
<organism evidence="2 3">
    <name type="scientific">Rhizoclosmatium globosum</name>
    <dbReference type="NCBI Taxonomy" id="329046"/>
    <lineage>
        <taxon>Eukaryota</taxon>
        <taxon>Fungi</taxon>
        <taxon>Fungi incertae sedis</taxon>
        <taxon>Chytridiomycota</taxon>
        <taxon>Chytridiomycota incertae sedis</taxon>
        <taxon>Chytridiomycetes</taxon>
        <taxon>Chytridiales</taxon>
        <taxon>Chytriomycetaceae</taxon>
        <taxon>Rhizoclosmatium</taxon>
    </lineage>
</organism>
<dbReference type="EMBL" id="MCGO01000009">
    <property type="protein sequence ID" value="ORY49515.1"/>
    <property type="molecule type" value="Genomic_DNA"/>
</dbReference>
<keyword evidence="3" id="KW-1185">Reference proteome</keyword>
<evidence type="ECO:0000256" key="1">
    <source>
        <dbReference type="SAM" id="MobiDB-lite"/>
    </source>
</evidence>
<protein>
    <submittedName>
        <fullName evidence="2">Uncharacterized protein</fullName>
    </submittedName>
</protein>
<evidence type="ECO:0000313" key="3">
    <source>
        <dbReference type="Proteomes" id="UP000193642"/>
    </source>
</evidence>
<sequence length="235" mass="26100">MAAEVTTSRTGSRASSELEWCDSSSESHRESGNPGSLSEKESSTNDFSLSLSSASSSCTSCSDARGSSVTAATDVLQPCHLQTESEYYAGGGSRHLRYRPYSPHYGIENHVPRRLEPSLHQHQHYHQPLFDDRGQTTPFALFITPRTVSTHLRNQFDLYQPSPPPLLGPPDPSTDLSNTHVLLGSRPDVLTSEGHINPSLLEMIENAKRFLVERRNEQEARRESQQLQAVTEIVQ</sequence>
<accession>A0A1Y2CT21</accession>
<evidence type="ECO:0000313" key="2">
    <source>
        <dbReference type="EMBL" id="ORY49515.1"/>
    </source>
</evidence>
<proteinExistence type="predicted"/>